<protein>
    <recommendedName>
        <fullName evidence="4">DUF4124 domain-containing protein</fullName>
    </recommendedName>
</protein>
<organism evidence="2 3">
    <name type="scientific">Alcanivorax quisquiliarum</name>
    <dbReference type="NCBI Taxonomy" id="2933565"/>
    <lineage>
        <taxon>Bacteria</taxon>
        <taxon>Pseudomonadati</taxon>
        <taxon>Pseudomonadota</taxon>
        <taxon>Gammaproteobacteria</taxon>
        <taxon>Oceanospirillales</taxon>
        <taxon>Alcanivoracaceae</taxon>
        <taxon>Alcanivorax</taxon>
    </lineage>
</organism>
<evidence type="ECO:0000256" key="1">
    <source>
        <dbReference type="SAM" id="SignalP"/>
    </source>
</evidence>
<accession>A0ABT0E3L7</accession>
<dbReference type="EMBL" id="JALKII010000001">
    <property type="protein sequence ID" value="MCK0536408.1"/>
    <property type="molecule type" value="Genomic_DNA"/>
</dbReference>
<feature type="signal peptide" evidence="1">
    <location>
        <begin position="1"/>
        <end position="23"/>
    </location>
</feature>
<keyword evidence="3" id="KW-1185">Reference proteome</keyword>
<evidence type="ECO:0000313" key="3">
    <source>
        <dbReference type="Proteomes" id="UP001165524"/>
    </source>
</evidence>
<dbReference type="PROSITE" id="PS51257">
    <property type="entry name" value="PROKAR_LIPOPROTEIN"/>
    <property type="match status" value="1"/>
</dbReference>
<proteinExistence type="predicted"/>
<keyword evidence="1" id="KW-0732">Signal</keyword>
<evidence type="ECO:0008006" key="4">
    <source>
        <dbReference type="Google" id="ProtNLM"/>
    </source>
</evidence>
<feature type="chain" id="PRO_5045169460" description="DUF4124 domain-containing protein" evidence="1">
    <location>
        <begin position="24"/>
        <end position="295"/>
    </location>
</feature>
<reference evidence="2" key="1">
    <citation type="submission" date="2022-04" db="EMBL/GenBank/DDBJ databases">
        <title>Alcanivorax sp. CY1518 draft genome sequence.</title>
        <authorList>
            <person name="Zhao G."/>
            <person name="An M."/>
        </authorList>
    </citation>
    <scope>NUCLEOTIDE SEQUENCE</scope>
    <source>
        <strain evidence="2">CY1518</strain>
    </source>
</reference>
<name>A0ABT0E3L7_9GAMM</name>
<dbReference type="RefSeq" id="WP_246947603.1">
    <property type="nucleotide sequence ID" value="NZ_JALKII010000001.1"/>
</dbReference>
<comment type="caution">
    <text evidence="2">The sequence shown here is derived from an EMBL/GenBank/DDBJ whole genome shotgun (WGS) entry which is preliminary data.</text>
</comment>
<gene>
    <name evidence="2" type="ORF">MU846_01645</name>
</gene>
<evidence type="ECO:0000313" key="2">
    <source>
        <dbReference type="EMBL" id="MCK0536408.1"/>
    </source>
</evidence>
<dbReference type="Proteomes" id="UP001165524">
    <property type="component" value="Unassembled WGS sequence"/>
</dbReference>
<sequence length="295" mass="32551">MRNGISIALLCLLLSACSTGGQGGGLYVYMDEQGNLVTGEIPAEPARQQPVQHTEESVVAPAITDDELLAYQVEEAGDREPVEHAPPRDREEVPEQERFVTYIDGDGQVTRQRVDLAAERRANEARVPAYEPIEPALDGAYLETVTPVEAGCCLTLLEEAQALRPGKERLLQYADGQSARIYLGGSWLPARVLALSDELSGVRVLSFKQRGRYLHPQLLLLDEQGQPLLQVDNVFTRRFQESWLRYAYIEGTLPREPGQRYLVVYLGYAEGGLPGLVGEPDSELAIEGSVVVRGY</sequence>